<proteinExistence type="predicted"/>
<gene>
    <name evidence="1" type="ORF">HPB50_014286</name>
</gene>
<keyword evidence="2" id="KW-1185">Reference proteome</keyword>
<dbReference type="EMBL" id="CM023481">
    <property type="protein sequence ID" value="KAH6946641.1"/>
    <property type="molecule type" value="Genomic_DNA"/>
</dbReference>
<sequence>MRPPVSTPTRSRPRGSYDLVERPRIDNYPRFLSAERGVPIVKAISTKAWNQNQVPGTWSLRAPSFTVRLGDQNLLNDGAVSAIDVPVSKVVRHAEFLTRTLRNDVAVLTMEHPVTFNEIVKPVCLPHGDDFNSRDLNGSYAFLTGWATVKSNGNTRHVLKQAQIKMWYEDSCNKVFRLEASTPSVHLCAGDNRHQATCPGISGGVLVLPENGRYFLIGVVSTGIRCATGDYPSLYTRVTEFMPWLSERLQ</sequence>
<comment type="caution">
    <text evidence="1">The sequence shown here is derived from an EMBL/GenBank/DDBJ whole genome shotgun (WGS) entry which is preliminary data.</text>
</comment>
<organism evidence="1 2">
    <name type="scientific">Hyalomma asiaticum</name>
    <name type="common">Tick</name>
    <dbReference type="NCBI Taxonomy" id="266040"/>
    <lineage>
        <taxon>Eukaryota</taxon>
        <taxon>Metazoa</taxon>
        <taxon>Ecdysozoa</taxon>
        <taxon>Arthropoda</taxon>
        <taxon>Chelicerata</taxon>
        <taxon>Arachnida</taxon>
        <taxon>Acari</taxon>
        <taxon>Parasitiformes</taxon>
        <taxon>Ixodida</taxon>
        <taxon>Ixodoidea</taxon>
        <taxon>Ixodidae</taxon>
        <taxon>Hyalomminae</taxon>
        <taxon>Hyalomma</taxon>
    </lineage>
</organism>
<reference evidence="1" key="1">
    <citation type="submission" date="2020-05" db="EMBL/GenBank/DDBJ databases">
        <title>Large-scale comparative analyses of tick genomes elucidate their genetic diversity and vector capacities.</title>
        <authorList>
            <person name="Jia N."/>
            <person name="Wang J."/>
            <person name="Shi W."/>
            <person name="Du L."/>
            <person name="Sun Y."/>
            <person name="Zhan W."/>
            <person name="Jiang J."/>
            <person name="Wang Q."/>
            <person name="Zhang B."/>
            <person name="Ji P."/>
            <person name="Sakyi L.B."/>
            <person name="Cui X."/>
            <person name="Yuan T."/>
            <person name="Jiang B."/>
            <person name="Yang W."/>
            <person name="Lam T.T.-Y."/>
            <person name="Chang Q."/>
            <person name="Ding S."/>
            <person name="Wang X."/>
            <person name="Zhu J."/>
            <person name="Ruan X."/>
            <person name="Zhao L."/>
            <person name="Wei J."/>
            <person name="Que T."/>
            <person name="Du C."/>
            <person name="Cheng J."/>
            <person name="Dai P."/>
            <person name="Han X."/>
            <person name="Huang E."/>
            <person name="Gao Y."/>
            <person name="Liu J."/>
            <person name="Shao H."/>
            <person name="Ye R."/>
            <person name="Li L."/>
            <person name="Wei W."/>
            <person name="Wang X."/>
            <person name="Wang C."/>
            <person name="Yang T."/>
            <person name="Huo Q."/>
            <person name="Li W."/>
            <person name="Guo W."/>
            <person name="Chen H."/>
            <person name="Zhou L."/>
            <person name="Ni X."/>
            <person name="Tian J."/>
            <person name="Zhou Y."/>
            <person name="Sheng Y."/>
            <person name="Liu T."/>
            <person name="Pan Y."/>
            <person name="Xia L."/>
            <person name="Li J."/>
            <person name="Zhao F."/>
            <person name="Cao W."/>
        </authorList>
    </citation>
    <scope>NUCLEOTIDE SEQUENCE</scope>
    <source>
        <strain evidence="1">Hyas-2018</strain>
    </source>
</reference>
<accession>A0ACB7TKL4</accession>
<evidence type="ECO:0000313" key="2">
    <source>
        <dbReference type="Proteomes" id="UP000821845"/>
    </source>
</evidence>
<protein>
    <submittedName>
        <fullName evidence="1">Uncharacterized protein</fullName>
    </submittedName>
</protein>
<name>A0ACB7TKL4_HYAAI</name>
<evidence type="ECO:0000313" key="1">
    <source>
        <dbReference type="EMBL" id="KAH6946641.1"/>
    </source>
</evidence>
<dbReference type="Proteomes" id="UP000821845">
    <property type="component" value="Chromosome 1"/>
</dbReference>